<evidence type="ECO:0000256" key="2">
    <source>
        <dbReference type="ARBA" id="ARBA00005616"/>
    </source>
</evidence>
<comment type="subcellular location">
    <subcellularLocation>
        <location evidence="1">Nucleus</location>
    </subcellularLocation>
</comment>
<feature type="compositionally biased region" description="Basic residues" evidence="7">
    <location>
        <begin position="330"/>
        <end position="340"/>
    </location>
</feature>
<feature type="compositionally biased region" description="Basic and acidic residues" evidence="7">
    <location>
        <begin position="363"/>
        <end position="380"/>
    </location>
</feature>
<gene>
    <name evidence="8" type="ORF">BC938DRAFT_477658</name>
</gene>
<reference evidence="8 9" key="1">
    <citation type="journal article" date="2018" name="New Phytol.">
        <title>Phylogenomics of Endogonaceae and evolution of mycorrhizas within Mucoromycota.</title>
        <authorList>
            <person name="Chang Y."/>
            <person name="Desiro A."/>
            <person name="Na H."/>
            <person name="Sandor L."/>
            <person name="Lipzen A."/>
            <person name="Clum A."/>
            <person name="Barry K."/>
            <person name="Grigoriev I.V."/>
            <person name="Martin F.M."/>
            <person name="Stajich J.E."/>
            <person name="Smith M.E."/>
            <person name="Bonito G."/>
            <person name="Spatafora J.W."/>
        </authorList>
    </citation>
    <scope>NUCLEOTIDE SEQUENCE [LARGE SCALE GENOMIC DNA]</scope>
    <source>
        <strain evidence="8 9">AD002</strain>
    </source>
</reference>
<evidence type="ECO:0000313" key="9">
    <source>
        <dbReference type="Proteomes" id="UP000274822"/>
    </source>
</evidence>
<comment type="similarity">
    <text evidence="2">Belongs to the WD repeat SWD2 family.</text>
</comment>
<dbReference type="AlphaFoldDB" id="A0A433QP15"/>
<comment type="caution">
    <text evidence="8">The sequence shown here is derived from an EMBL/GenBank/DDBJ whole genome shotgun (WGS) entry which is preliminary data.</text>
</comment>
<evidence type="ECO:0000313" key="8">
    <source>
        <dbReference type="EMBL" id="RUS31520.1"/>
    </source>
</evidence>
<dbReference type="GO" id="GO:0016070">
    <property type="term" value="P:RNA metabolic process"/>
    <property type="evidence" value="ECO:0007669"/>
    <property type="project" value="UniProtKB-ARBA"/>
</dbReference>
<feature type="region of interest" description="Disordered" evidence="7">
    <location>
        <begin position="363"/>
        <end position="391"/>
    </location>
</feature>
<name>A0A433QP15_9FUNG</name>
<proteinExistence type="inferred from homology"/>
<dbReference type="PROSITE" id="PS50082">
    <property type="entry name" value="WD_REPEATS_2"/>
    <property type="match status" value="1"/>
</dbReference>
<dbReference type="InterPro" id="IPR019775">
    <property type="entry name" value="WD40_repeat_CS"/>
</dbReference>
<dbReference type="PROSITE" id="PS50294">
    <property type="entry name" value="WD_REPEATS_REGION"/>
    <property type="match status" value="1"/>
</dbReference>
<organism evidence="8 9">
    <name type="scientific">Jimgerdemannia flammicorona</name>
    <dbReference type="NCBI Taxonomy" id="994334"/>
    <lineage>
        <taxon>Eukaryota</taxon>
        <taxon>Fungi</taxon>
        <taxon>Fungi incertae sedis</taxon>
        <taxon>Mucoromycota</taxon>
        <taxon>Mucoromycotina</taxon>
        <taxon>Endogonomycetes</taxon>
        <taxon>Endogonales</taxon>
        <taxon>Endogonaceae</taxon>
        <taxon>Jimgerdemannia</taxon>
    </lineage>
</organism>
<evidence type="ECO:0000256" key="5">
    <source>
        <dbReference type="ARBA" id="ARBA00023242"/>
    </source>
</evidence>
<dbReference type="GO" id="GO:0003682">
    <property type="term" value="F:chromatin binding"/>
    <property type="evidence" value="ECO:0007669"/>
    <property type="project" value="TreeGrafter"/>
</dbReference>
<keyword evidence="3 6" id="KW-0853">WD repeat</keyword>
<accession>A0A433QP15</accession>
<feature type="compositionally biased region" description="Basic and acidic residues" evidence="7">
    <location>
        <begin position="451"/>
        <end position="466"/>
    </location>
</feature>
<keyword evidence="9" id="KW-1185">Reference proteome</keyword>
<dbReference type="PROSITE" id="PS00678">
    <property type="entry name" value="WD_REPEATS_1"/>
    <property type="match status" value="1"/>
</dbReference>
<evidence type="ECO:0000256" key="3">
    <source>
        <dbReference type="ARBA" id="ARBA00022574"/>
    </source>
</evidence>
<protein>
    <submittedName>
        <fullName evidence="8">WD40-repeat-containing domain protein</fullName>
    </submittedName>
</protein>
<evidence type="ECO:0000256" key="6">
    <source>
        <dbReference type="PROSITE-ProRule" id="PRU00221"/>
    </source>
</evidence>
<feature type="region of interest" description="Disordered" evidence="7">
    <location>
        <begin position="316"/>
        <end position="348"/>
    </location>
</feature>
<dbReference type="InterPro" id="IPR001680">
    <property type="entry name" value="WD40_rpt"/>
</dbReference>
<dbReference type="SMART" id="SM00320">
    <property type="entry name" value="WD40"/>
    <property type="match status" value="3"/>
</dbReference>
<dbReference type="GO" id="GO:0048188">
    <property type="term" value="C:Set1C/COMPASS complex"/>
    <property type="evidence" value="ECO:0007669"/>
    <property type="project" value="TreeGrafter"/>
</dbReference>
<dbReference type="PANTHER" id="PTHR19861:SF0">
    <property type="entry name" value="WD REPEAT-CONTAINING PROTEIN 82"/>
    <property type="match status" value="1"/>
</dbReference>
<keyword evidence="4" id="KW-0677">Repeat</keyword>
<dbReference type="PANTHER" id="PTHR19861">
    <property type="entry name" value="WD40 REPEAT PROTEIN SWD2"/>
    <property type="match status" value="1"/>
</dbReference>
<evidence type="ECO:0000256" key="1">
    <source>
        <dbReference type="ARBA" id="ARBA00004123"/>
    </source>
</evidence>
<evidence type="ECO:0000256" key="7">
    <source>
        <dbReference type="SAM" id="MobiDB-lite"/>
    </source>
</evidence>
<dbReference type="Gene3D" id="2.130.10.10">
    <property type="entry name" value="YVTN repeat-like/Quinoprotein amine dehydrogenase"/>
    <property type="match status" value="1"/>
</dbReference>
<dbReference type="SUPFAM" id="SSF50978">
    <property type="entry name" value="WD40 repeat-like"/>
    <property type="match status" value="1"/>
</dbReference>
<evidence type="ECO:0000256" key="4">
    <source>
        <dbReference type="ARBA" id="ARBA00022737"/>
    </source>
</evidence>
<dbReference type="InterPro" id="IPR015943">
    <property type="entry name" value="WD40/YVTN_repeat-like_dom_sf"/>
</dbReference>
<sequence>MQPPDPDPIPFSPHLFGTLKIAKLFRHSTKPITSLSFDDTGEVCVCSAEDESLRVYDCKQGKQNNVIYASTKEDGKPLIRDINLQRADTLRYLSLHDNKYIRYFKGHRKRYVPHFIFILVLGIGQPLWAINVSTFLEDQRLTSSSPNRVVALEMSPLDDQVLSAAIDDTVRLWDLRSSACQGLINISGRPTVAFDQSGLVFAVGLDSNTIRVYDLKAFDKGPFDTWTIDSHLPYGIPPPEWTGLRFSNDGKHILVTTAGDSHLLIDSFTGQSRQRFVGHNGVGSARGGGEAGFTPDGRFVASGRFARWHNPHLGYPEPDPGWAPLDRPRGPHHHRRRRGVQPKVHDDGQRVHRAGTLGKSWGREERVCDHSSPASEERHQVAGFDSVGQRTLDPPIDRAYSMSETAAGTTCLVRFMSGAWARLLRGGGLSRIDGVRWDEAGGLHPQTHGSMRRENVKDNERFGASY</sequence>
<dbReference type="Proteomes" id="UP000274822">
    <property type="component" value="Unassembled WGS sequence"/>
</dbReference>
<dbReference type="InterPro" id="IPR037867">
    <property type="entry name" value="Swd2/WDR82"/>
</dbReference>
<dbReference type="Pfam" id="PF00400">
    <property type="entry name" value="WD40"/>
    <property type="match status" value="2"/>
</dbReference>
<keyword evidence="5" id="KW-0539">Nucleus</keyword>
<feature type="repeat" description="WD" evidence="6">
    <location>
        <begin position="142"/>
        <end position="177"/>
    </location>
</feature>
<dbReference type="InterPro" id="IPR036322">
    <property type="entry name" value="WD40_repeat_dom_sf"/>
</dbReference>
<feature type="region of interest" description="Disordered" evidence="7">
    <location>
        <begin position="442"/>
        <end position="466"/>
    </location>
</feature>
<dbReference type="EMBL" id="RBNJ01002874">
    <property type="protein sequence ID" value="RUS31520.1"/>
    <property type="molecule type" value="Genomic_DNA"/>
</dbReference>